<accession>A0ABQ2JNW3</accession>
<keyword evidence="3" id="KW-1185">Reference proteome</keyword>
<sequence length="84" mass="8948">MGGRISPCGGRLRAFQDPDRLLTRRAEASRGAYRAAAHPGDARRARRATRGTLAGPGERYVTDAHPPPLARRGQLSGESTTAVP</sequence>
<organism evidence="2 3">
    <name type="scientific">Streptomyces kronopolitis</name>
    <dbReference type="NCBI Taxonomy" id="1612435"/>
    <lineage>
        <taxon>Bacteria</taxon>
        <taxon>Bacillati</taxon>
        <taxon>Actinomycetota</taxon>
        <taxon>Actinomycetes</taxon>
        <taxon>Kitasatosporales</taxon>
        <taxon>Streptomycetaceae</taxon>
        <taxon>Streptomyces</taxon>
    </lineage>
</organism>
<evidence type="ECO:0000313" key="3">
    <source>
        <dbReference type="Proteomes" id="UP000600080"/>
    </source>
</evidence>
<protein>
    <submittedName>
        <fullName evidence="2">Uncharacterized protein</fullName>
    </submittedName>
</protein>
<evidence type="ECO:0000313" key="2">
    <source>
        <dbReference type="EMBL" id="GGN52766.1"/>
    </source>
</evidence>
<evidence type="ECO:0000256" key="1">
    <source>
        <dbReference type="SAM" id="MobiDB-lite"/>
    </source>
</evidence>
<name>A0ABQ2JNW3_9ACTN</name>
<dbReference type="Proteomes" id="UP000600080">
    <property type="component" value="Unassembled WGS sequence"/>
</dbReference>
<reference evidence="3" key="1">
    <citation type="journal article" date="2019" name="Int. J. Syst. Evol. Microbiol.">
        <title>The Global Catalogue of Microorganisms (GCM) 10K type strain sequencing project: providing services to taxonomists for standard genome sequencing and annotation.</title>
        <authorList>
            <consortium name="The Broad Institute Genomics Platform"/>
            <consortium name="The Broad Institute Genome Sequencing Center for Infectious Disease"/>
            <person name="Wu L."/>
            <person name="Ma J."/>
        </authorList>
    </citation>
    <scope>NUCLEOTIDE SEQUENCE [LARGE SCALE GENOMIC DNA]</scope>
    <source>
        <strain evidence="3">CGMCC 4.7323</strain>
    </source>
</reference>
<proteinExistence type="predicted"/>
<gene>
    <name evidence="2" type="ORF">GCM10012285_44170</name>
</gene>
<feature type="region of interest" description="Disordered" evidence="1">
    <location>
        <begin position="27"/>
        <end position="84"/>
    </location>
</feature>
<comment type="caution">
    <text evidence="2">The sequence shown here is derived from an EMBL/GenBank/DDBJ whole genome shotgun (WGS) entry which is preliminary data.</text>
</comment>
<dbReference type="EMBL" id="BMND01000020">
    <property type="protein sequence ID" value="GGN52766.1"/>
    <property type="molecule type" value="Genomic_DNA"/>
</dbReference>
<feature type="compositionally biased region" description="Low complexity" evidence="1">
    <location>
        <begin position="29"/>
        <end position="39"/>
    </location>
</feature>